<evidence type="ECO:0000256" key="2">
    <source>
        <dbReference type="ARBA" id="ARBA00006041"/>
    </source>
</evidence>
<dbReference type="Gene3D" id="1.20.120.1960">
    <property type="entry name" value="QSOX sulfhydryl oxidase domain"/>
    <property type="match status" value="1"/>
</dbReference>
<sequence>MRKDLSVSVKVSRFTVVTLLLCFLSWSTAESLYSALDAVLQLNSSSFQESVFLKDNAWIVEFYSSWCGHCINFAPLWKKFAKDIQAWDKVVRVAVVNCADEVNVDLCRKYQVEYYPSIKYFWIQADENSLGNTSYKEDNITSLRHNLIDFLTVKVNESTLLPSGWPKFDTDKISQTVSEMWRHLPTNWDSIFVVIEPENSYIGREVILDLSSEEDLRVVRVTTSNVNLVEDILQDIDDSVLPVLVDIRRGKSPHLLIQPMFGESPRRLFVETLSRLLRLTTESPGPESTTMRNNNTNSSVLASKSQRVYMSDLENVIRYSLKQEVGVHDVLEEAQLKALKYYLEILIKYFPGRPPIKRFLKELEKWVTQRISEVVDTEVFLNYIDNIQSDTIQLPVMREWQACQGSKPTFRGYPCGVWMLFHTLTVQALEDFNKGGTDNPREVLFAMRDYVRNFFTCHYCARHFAEMAADLQTDLVNPNDTVLWLWRAHNRVNRRLAGDASEDPYHPKVQFPTIQLCPDCHIKTTWNSTAVMNYLMKFYGEKNFADFEGHHQEMLEDDSKNFAFPLQGASLWIHSLWGSVIVIVDLARSVT</sequence>
<dbReference type="InterPro" id="IPR013766">
    <property type="entry name" value="Thioredoxin_domain"/>
</dbReference>
<dbReference type="SUPFAM" id="SSF69000">
    <property type="entry name" value="FAD-dependent thiol oxidase"/>
    <property type="match status" value="1"/>
</dbReference>
<dbReference type="InterPro" id="IPR040986">
    <property type="entry name" value="QSOX_FAD-bd_dom"/>
</dbReference>
<dbReference type="Gene3D" id="1.20.120.310">
    <property type="entry name" value="ERV/ALR sulfhydryl oxidase domain"/>
    <property type="match status" value="1"/>
</dbReference>
<evidence type="ECO:0000256" key="11">
    <source>
        <dbReference type="SAM" id="SignalP"/>
    </source>
</evidence>
<dbReference type="Pfam" id="PF04777">
    <property type="entry name" value="Evr1_Alr"/>
    <property type="match status" value="1"/>
</dbReference>
<keyword evidence="6 10" id="KW-0560">Oxidoreductase</keyword>
<dbReference type="SUPFAM" id="SSF52833">
    <property type="entry name" value="Thioredoxin-like"/>
    <property type="match status" value="1"/>
</dbReference>
<evidence type="ECO:0000256" key="1">
    <source>
        <dbReference type="ARBA" id="ARBA00001974"/>
    </source>
</evidence>
<dbReference type="InterPro" id="IPR039798">
    <property type="entry name" value="Sulfhydryl_oxidase"/>
</dbReference>
<keyword evidence="7" id="KW-1015">Disulfide bond</keyword>
<keyword evidence="8" id="KW-0325">Glycoprotein</keyword>
<name>A0ABM1BE89_LIMPO</name>
<comment type="similarity">
    <text evidence="2">Belongs to the quiescin-sulfhydryl oxidase (QSOX) family.</text>
</comment>
<gene>
    <name evidence="15" type="primary">LOC106464604</name>
</gene>
<dbReference type="CDD" id="cd02992">
    <property type="entry name" value="PDI_a_QSOX"/>
    <property type="match status" value="1"/>
</dbReference>
<evidence type="ECO:0000256" key="7">
    <source>
        <dbReference type="ARBA" id="ARBA00023157"/>
    </source>
</evidence>
<proteinExistence type="inferred from homology"/>
<dbReference type="PANTHER" id="PTHR22897:SF8">
    <property type="entry name" value="SULFHYDRYL OXIDASE"/>
    <property type="match status" value="1"/>
</dbReference>
<comment type="catalytic activity">
    <reaction evidence="9 10">
        <text>2 R'C(R)SH + O2 = R'C(R)S-S(R)CR' + H2O2</text>
        <dbReference type="Rhea" id="RHEA:17357"/>
        <dbReference type="ChEBI" id="CHEBI:15379"/>
        <dbReference type="ChEBI" id="CHEBI:16240"/>
        <dbReference type="ChEBI" id="CHEBI:16520"/>
        <dbReference type="ChEBI" id="CHEBI:17412"/>
        <dbReference type="EC" id="1.8.3.2"/>
    </reaction>
</comment>
<keyword evidence="5 10" id="KW-0274">FAD</keyword>
<keyword evidence="4 11" id="KW-0732">Signal</keyword>
<dbReference type="Proteomes" id="UP000694941">
    <property type="component" value="Unplaced"/>
</dbReference>
<dbReference type="PROSITE" id="PS51324">
    <property type="entry name" value="ERV_ALR"/>
    <property type="match status" value="1"/>
</dbReference>
<evidence type="ECO:0000313" key="15">
    <source>
        <dbReference type="RefSeq" id="XP_013780214.1"/>
    </source>
</evidence>
<evidence type="ECO:0000256" key="10">
    <source>
        <dbReference type="RuleBase" id="RU371123"/>
    </source>
</evidence>
<evidence type="ECO:0000256" key="5">
    <source>
        <dbReference type="ARBA" id="ARBA00022827"/>
    </source>
</evidence>
<evidence type="ECO:0000259" key="13">
    <source>
        <dbReference type="PROSITE" id="PS51352"/>
    </source>
</evidence>
<dbReference type="InterPro" id="IPR042568">
    <property type="entry name" value="QSOX_FAD-bd_sf"/>
</dbReference>
<comment type="cofactor">
    <cofactor evidence="1 10">
        <name>FAD</name>
        <dbReference type="ChEBI" id="CHEBI:57692"/>
    </cofactor>
</comment>
<evidence type="ECO:0000256" key="3">
    <source>
        <dbReference type="ARBA" id="ARBA00022630"/>
    </source>
</evidence>
<evidence type="ECO:0000256" key="9">
    <source>
        <dbReference type="ARBA" id="ARBA00048864"/>
    </source>
</evidence>
<keyword evidence="3 10" id="KW-0285">Flavoprotein</keyword>
<feature type="domain" description="Thioredoxin" evidence="13">
    <location>
        <begin position="5"/>
        <end position="160"/>
    </location>
</feature>
<accession>A0ABM1BE89</accession>
<dbReference type="GeneID" id="106464604"/>
<dbReference type="Gene3D" id="3.40.30.10">
    <property type="entry name" value="Glutaredoxin"/>
    <property type="match status" value="2"/>
</dbReference>
<evidence type="ECO:0000259" key="12">
    <source>
        <dbReference type="PROSITE" id="PS51324"/>
    </source>
</evidence>
<dbReference type="Pfam" id="PF18371">
    <property type="entry name" value="FAD_SOX"/>
    <property type="match status" value="1"/>
</dbReference>
<organism evidence="14 15">
    <name type="scientific">Limulus polyphemus</name>
    <name type="common">Atlantic horseshoe crab</name>
    <dbReference type="NCBI Taxonomy" id="6850"/>
    <lineage>
        <taxon>Eukaryota</taxon>
        <taxon>Metazoa</taxon>
        <taxon>Ecdysozoa</taxon>
        <taxon>Arthropoda</taxon>
        <taxon>Chelicerata</taxon>
        <taxon>Merostomata</taxon>
        <taxon>Xiphosura</taxon>
        <taxon>Limulidae</taxon>
        <taxon>Limulus</taxon>
    </lineage>
</organism>
<evidence type="ECO:0000313" key="14">
    <source>
        <dbReference type="Proteomes" id="UP000694941"/>
    </source>
</evidence>
<dbReference type="PROSITE" id="PS51352">
    <property type="entry name" value="THIOREDOXIN_2"/>
    <property type="match status" value="1"/>
</dbReference>
<feature type="domain" description="ERV/ALR sulfhydryl oxidase" evidence="12">
    <location>
        <begin position="406"/>
        <end position="510"/>
    </location>
</feature>
<dbReference type="Pfam" id="PF00085">
    <property type="entry name" value="Thioredoxin"/>
    <property type="match status" value="1"/>
</dbReference>
<reference evidence="15" key="1">
    <citation type="submission" date="2025-08" db="UniProtKB">
        <authorList>
            <consortium name="RefSeq"/>
        </authorList>
    </citation>
    <scope>IDENTIFICATION</scope>
    <source>
        <tissue evidence="15">Muscle</tissue>
    </source>
</reference>
<feature type="signal peptide" evidence="11">
    <location>
        <begin position="1"/>
        <end position="29"/>
    </location>
</feature>
<dbReference type="InterPro" id="IPR017905">
    <property type="entry name" value="ERV/ALR_sulphydryl_oxidase"/>
</dbReference>
<dbReference type="InterPro" id="IPR036249">
    <property type="entry name" value="Thioredoxin-like_sf"/>
</dbReference>
<keyword evidence="14" id="KW-1185">Reference proteome</keyword>
<feature type="chain" id="PRO_5045236691" description="Sulfhydryl oxidase" evidence="11">
    <location>
        <begin position="30"/>
        <end position="591"/>
    </location>
</feature>
<dbReference type="EC" id="1.8.3.2" evidence="10"/>
<protein>
    <recommendedName>
        <fullName evidence="10">Sulfhydryl oxidase</fullName>
        <ecNumber evidence="10">1.8.3.2</ecNumber>
    </recommendedName>
</protein>
<evidence type="ECO:0000256" key="4">
    <source>
        <dbReference type="ARBA" id="ARBA00022729"/>
    </source>
</evidence>
<evidence type="ECO:0000256" key="6">
    <source>
        <dbReference type="ARBA" id="ARBA00023002"/>
    </source>
</evidence>
<evidence type="ECO:0000256" key="8">
    <source>
        <dbReference type="ARBA" id="ARBA00023180"/>
    </source>
</evidence>
<dbReference type="InterPro" id="IPR036774">
    <property type="entry name" value="ERV/ALR_sulphydryl_oxid_sf"/>
</dbReference>
<dbReference type="RefSeq" id="XP_013780214.1">
    <property type="nucleotide sequence ID" value="XM_013924760.2"/>
</dbReference>
<dbReference type="PANTHER" id="PTHR22897">
    <property type="entry name" value="QUIESCIN Q6-RELATED SULFHYDRYL OXIDASE"/>
    <property type="match status" value="1"/>
</dbReference>